<dbReference type="RefSeq" id="WP_087018382.1">
    <property type="nucleotide sequence ID" value="NZ_CP178353.1"/>
</dbReference>
<gene>
    <name evidence="3" type="ORF">CBW42_05050</name>
</gene>
<dbReference type="Gene3D" id="3.30.428.10">
    <property type="entry name" value="HIT-like"/>
    <property type="match status" value="1"/>
</dbReference>
<reference evidence="3 4" key="1">
    <citation type="submission" date="2017-05" db="EMBL/GenBank/DDBJ databases">
        <title>Butyricicoccus porcorum sp. nov. a butyrate-producing bacterium from the swine intestinal tract.</title>
        <authorList>
            <person name="Trachsel J."/>
            <person name="Humphrey S."/>
            <person name="Allen H.K."/>
        </authorList>
    </citation>
    <scope>NUCLEOTIDE SEQUENCE [LARGE SCALE GENOMIC DNA]</scope>
    <source>
        <strain evidence="3">BB10</strain>
    </source>
</reference>
<dbReference type="Pfam" id="PF01230">
    <property type="entry name" value="HIT"/>
    <property type="match status" value="1"/>
</dbReference>
<sequence length="145" mass="16174">MATAPNCFYCDPNHEGRLALMIPVGKMKVSTLHLFKDQAHKGRCIVSLNDHKSELFDLTEEQRKDYMDDVAAAAAAVKKLWGCTKVNLGAYGDKLPHLHFHIVPKYEGGPEFGGSFAISYENPVFLSDDEYAEMIAQLKAELNID</sequence>
<dbReference type="AlphaFoldDB" id="A0A252F5C4"/>
<dbReference type="PROSITE" id="PS51084">
    <property type="entry name" value="HIT_2"/>
    <property type="match status" value="1"/>
</dbReference>
<feature type="domain" description="HIT" evidence="2">
    <location>
        <begin position="8"/>
        <end position="112"/>
    </location>
</feature>
<dbReference type="Proteomes" id="UP000194903">
    <property type="component" value="Unassembled WGS sequence"/>
</dbReference>
<feature type="short sequence motif" description="Histidine triad motif" evidence="1">
    <location>
        <begin position="97"/>
        <end position="101"/>
    </location>
</feature>
<comment type="caution">
    <text evidence="3">The sequence shown here is derived from an EMBL/GenBank/DDBJ whole genome shotgun (WGS) entry which is preliminary data.</text>
</comment>
<protein>
    <submittedName>
        <fullName evidence="3">HIT family protein</fullName>
    </submittedName>
</protein>
<dbReference type="InterPro" id="IPR036265">
    <property type="entry name" value="HIT-like_sf"/>
</dbReference>
<keyword evidence="4" id="KW-1185">Reference proteome</keyword>
<dbReference type="OrthoDB" id="9784774at2"/>
<evidence type="ECO:0000256" key="1">
    <source>
        <dbReference type="PROSITE-ProRule" id="PRU00464"/>
    </source>
</evidence>
<evidence type="ECO:0000313" key="3">
    <source>
        <dbReference type="EMBL" id="OUM20951.1"/>
    </source>
</evidence>
<organism evidence="3 4">
    <name type="scientific">Butyricicoccus porcorum</name>
    <dbReference type="NCBI Taxonomy" id="1945634"/>
    <lineage>
        <taxon>Bacteria</taxon>
        <taxon>Bacillati</taxon>
        <taxon>Bacillota</taxon>
        <taxon>Clostridia</taxon>
        <taxon>Eubacteriales</taxon>
        <taxon>Butyricicoccaceae</taxon>
        <taxon>Butyricicoccus</taxon>
    </lineage>
</organism>
<evidence type="ECO:0000313" key="4">
    <source>
        <dbReference type="Proteomes" id="UP000194903"/>
    </source>
</evidence>
<dbReference type="SUPFAM" id="SSF54197">
    <property type="entry name" value="HIT-like"/>
    <property type="match status" value="1"/>
</dbReference>
<proteinExistence type="predicted"/>
<name>A0A252F5C4_9FIRM</name>
<accession>A0A252F5C4</accession>
<dbReference type="GO" id="GO:0003824">
    <property type="term" value="F:catalytic activity"/>
    <property type="evidence" value="ECO:0007669"/>
    <property type="project" value="InterPro"/>
</dbReference>
<dbReference type="EMBL" id="NHOC01000004">
    <property type="protein sequence ID" value="OUM20951.1"/>
    <property type="molecule type" value="Genomic_DNA"/>
</dbReference>
<dbReference type="InterPro" id="IPR011146">
    <property type="entry name" value="HIT-like"/>
</dbReference>
<evidence type="ECO:0000259" key="2">
    <source>
        <dbReference type="PROSITE" id="PS51084"/>
    </source>
</evidence>